<reference evidence="1 2" key="1">
    <citation type="journal article" date="2014" name="PLoS ONE">
        <title>Grimontia indica AK16(T), sp. nov., Isolated from a Seawater Sample Reports the Presence of Pathogenic Genes Similar to Vibrio Genus.</title>
        <authorList>
            <person name="Singh A."/>
            <person name="Vaidya B."/>
            <person name="Khatri I."/>
            <person name="Srinivas T.N."/>
            <person name="Subramanian S."/>
            <person name="Korpole S."/>
            <person name="Pinnaka A.K."/>
        </authorList>
    </citation>
    <scope>NUCLEOTIDE SEQUENCE [LARGE SCALE GENOMIC DNA]</scope>
    <source>
        <strain evidence="1 2">AK16</strain>
    </source>
</reference>
<dbReference type="EMBL" id="ANFM02000067">
    <property type="protein sequence ID" value="EOD77207.1"/>
    <property type="molecule type" value="Genomic_DNA"/>
</dbReference>
<keyword evidence="2" id="KW-1185">Reference proteome</keyword>
<accession>R1IID7</accession>
<dbReference type="RefSeq" id="WP_002542481.1">
    <property type="nucleotide sequence ID" value="NZ_ANFM02000067.1"/>
</dbReference>
<dbReference type="Pfam" id="PF08795">
    <property type="entry name" value="DUF1796"/>
    <property type="match status" value="1"/>
</dbReference>
<gene>
    <name evidence="1" type="ORF">D515_04505</name>
</gene>
<sequence>MLSKIKSQLANLIHGDDSDRDFTSARSSQEVYQTIHQAGKAKAELSEFIGNPTGETKFVSLGENCSSAWYLKQVGLKDASYPFDWVFSSPDIILDCLEDSFSKYLDRDLIVPKRGKGSAGHAQYHDDLFNHRNPLASEANYDYLKRCCERLSTLVASQQPSCYLITLINEPEKRVNWAKGFDKQFAMPRNQGLESVAKLKDYLKAKNQNTKFVVVDHYTERENSVEYEKVDDDVFFIRFDAQGKSTGVLYENAFDDFCFKLIMTGLYGK</sequence>
<dbReference type="Proteomes" id="UP000011223">
    <property type="component" value="Unassembled WGS sequence"/>
</dbReference>
<name>R1IID7_9GAMM</name>
<dbReference type="InterPro" id="IPR014903">
    <property type="entry name" value="DUF1796"/>
</dbReference>
<dbReference type="eggNOG" id="ENOG5032R46">
    <property type="taxonomic scope" value="Bacteria"/>
</dbReference>
<organism evidence="1 2">
    <name type="scientific">Grimontia indica</name>
    <dbReference type="NCBI Taxonomy" id="1056512"/>
    <lineage>
        <taxon>Bacteria</taxon>
        <taxon>Pseudomonadati</taxon>
        <taxon>Pseudomonadota</taxon>
        <taxon>Gammaproteobacteria</taxon>
        <taxon>Vibrionales</taxon>
        <taxon>Vibrionaceae</taxon>
        <taxon>Grimontia</taxon>
    </lineage>
</organism>
<proteinExistence type="predicted"/>
<dbReference type="AlphaFoldDB" id="R1IID7"/>
<evidence type="ECO:0000313" key="1">
    <source>
        <dbReference type="EMBL" id="EOD77207.1"/>
    </source>
</evidence>
<comment type="caution">
    <text evidence="1">The sequence shown here is derived from an EMBL/GenBank/DDBJ whole genome shotgun (WGS) entry which is preliminary data.</text>
</comment>
<evidence type="ECO:0000313" key="2">
    <source>
        <dbReference type="Proteomes" id="UP000011223"/>
    </source>
</evidence>
<protein>
    <submittedName>
        <fullName evidence="1">Uncharacterized protein</fullName>
    </submittedName>
</protein>